<feature type="region of interest" description="Disordered" evidence="1">
    <location>
        <begin position="38"/>
        <end position="63"/>
    </location>
</feature>
<evidence type="ECO:0000313" key="3">
    <source>
        <dbReference type="Proteomes" id="UP000250140"/>
    </source>
</evidence>
<feature type="compositionally biased region" description="Acidic residues" evidence="1">
    <location>
        <begin position="47"/>
        <end position="57"/>
    </location>
</feature>
<organism evidence="2 3">
    <name type="scientific">Glonium stellatum</name>
    <dbReference type="NCBI Taxonomy" id="574774"/>
    <lineage>
        <taxon>Eukaryota</taxon>
        <taxon>Fungi</taxon>
        <taxon>Dikarya</taxon>
        <taxon>Ascomycota</taxon>
        <taxon>Pezizomycotina</taxon>
        <taxon>Dothideomycetes</taxon>
        <taxon>Pleosporomycetidae</taxon>
        <taxon>Gloniales</taxon>
        <taxon>Gloniaceae</taxon>
        <taxon>Glonium</taxon>
    </lineage>
</organism>
<protein>
    <submittedName>
        <fullName evidence="2">Uncharacterized protein</fullName>
    </submittedName>
</protein>
<proteinExistence type="predicted"/>
<dbReference type="AlphaFoldDB" id="A0A8E2ENM2"/>
<evidence type="ECO:0000313" key="2">
    <source>
        <dbReference type="EMBL" id="OCL01793.1"/>
    </source>
</evidence>
<gene>
    <name evidence="2" type="ORF">AOQ84DRAFT_383349</name>
</gene>
<evidence type="ECO:0000256" key="1">
    <source>
        <dbReference type="SAM" id="MobiDB-lite"/>
    </source>
</evidence>
<keyword evidence="3" id="KW-1185">Reference proteome</keyword>
<dbReference type="Proteomes" id="UP000250140">
    <property type="component" value="Unassembled WGS sequence"/>
</dbReference>
<name>A0A8E2ENM2_9PEZI</name>
<accession>A0A8E2ENM2</accession>
<reference evidence="2 3" key="1">
    <citation type="journal article" date="2016" name="Nat. Commun.">
        <title>Ectomycorrhizal ecology is imprinted in the genome of the dominant symbiotic fungus Cenococcum geophilum.</title>
        <authorList>
            <consortium name="DOE Joint Genome Institute"/>
            <person name="Peter M."/>
            <person name="Kohler A."/>
            <person name="Ohm R.A."/>
            <person name="Kuo A."/>
            <person name="Krutzmann J."/>
            <person name="Morin E."/>
            <person name="Arend M."/>
            <person name="Barry K.W."/>
            <person name="Binder M."/>
            <person name="Choi C."/>
            <person name="Clum A."/>
            <person name="Copeland A."/>
            <person name="Grisel N."/>
            <person name="Haridas S."/>
            <person name="Kipfer T."/>
            <person name="LaButti K."/>
            <person name="Lindquist E."/>
            <person name="Lipzen A."/>
            <person name="Maire R."/>
            <person name="Meier B."/>
            <person name="Mihaltcheva S."/>
            <person name="Molinier V."/>
            <person name="Murat C."/>
            <person name="Poggeler S."/>
            <person name="Quandt C.A."/>
            <person name="Sperisen C."/>
            <person name="Tritt A."/>
            <person name="Tisserant E."/>
            <person name="Crous P.W."/>
            <person name="Henrissat B."/>
            <person name="Nehls U."/>
            <person name="Egli S."/>
            <person name="Spatafora J.W."/>
            <person name="Grigoriev I.V."/>
            <person name="Martin F.M."/>
        </authorList>
    </citation>
    <scope>NUCLEOTIDE SEQUENCE [LARGE SCALE GENOMIC DNA]</scope>
    <source>
        <strain evidence="2 3">CBS 207.34</strain>
    </source>
</reference>
<dbReference type="EMBL" id="KV751055">
    <property type="protein sequence ID" value="OCL01793.1"/>
    <property type="molecule type" value="Genomic_DNA"/>
</dbReference>
<sequence length="102" mass="11317">MTSTFNTIALRNRAVMAPKRVMKKTTVKTSTYQAAKPGKRVEKAIEETEEAETDEESAASQASDDVDVSKVIDNMVKNVSLVFFLSHCSFPDFAFYEAACIQ</sequence>